<gene>
    <name evidence="8" type="ORF">BDZ90DRAFT_272873</name>
</gene>
<evidence type="ECO:0000259" key="7">
    <source>
        <dbReference type="SMART" id="SM00563"/>
    </source>
</evidence>
<keyword evidence="2 4" id="KW-0808">Transferase</keyword>
<dbReference type="PANTHER" id="PTHR10434">
    <property type="entry name" value="1-ACYL-SN-GLYCEROL-3-PHOSPHATE ACYLTRANSFERASE"/>
    <property type="match status" value="1"/>
</dbReference>
<evidence type="ECO:0000313" key="9">
    <source>
        <dbReference type="Proteomes" id="UP000245884"/>
    </source>
</evidence>
<evidence type="ECO:0000256" key="1">
    <source>
        <dbReference type="ARBA" id="ARBA00008655"/>
    </source>
</evidence>
<dbReference type="GO" id="GO:0016020">
    <property type="term" value="C:membrane"/>
    <property type="evidence" value="ECO:0007669"/>
    <property type="project" value="InterPro"/>
</dbReference>
<feature type="transmembrane region" description="Helical" evidence="6">
    <location>
        <begin position="12"/>
        <end position="31"/>
    </location>
</feature>
<keyword evidence="6" id="KW-1133">Transmembrane helix</keyword>
<dbReference type="SUPFAM" id="SSF69593">
    <property type="entry name" value="Glycerol-3-phosphate (1)-acyltransferase"/>
    <property type="match status" value="1"/>
</dbReference>
<keyword evidence="3 4" id="KW-0012">Acyltransferase</keyword>
<dbReference type="Proteomes" id="UP000245884">
    <property type="component" value="Unassembled WGS sequence"/>
</dbReference>
<feature type="region of interest" description="Disordered" evidence="5">
    <location>
        <begin position="344"/>
        <end position="408"/>
    </location>
</feature>
<accession>A0A316V050</accession>
<dbReference type="STRING" id="1569628.A0A316V050"/>
<proteinExistence type="inferred from homology"/>
<dbReference type="GeneID" id="37030604"/>
<dbReference type="RefSeq" id="XP_025364990.1">
    <property type="nucleotide sequence ID" value="XM_025508781.1"/>
</dbReference>
<keyword evidence="6" id="KW-0812">Transmembrane</keyword>
<sequence>MLSAIWDIMVTVAKPLGYTLGSAFAILALLSPRSQKARFYLNLVLYVGSLGVCSIYGVIVSILMGLVGQRLNVNYVVARSFYLLAGTLTGVRFSVSGEENFAKARPAVLVGNHQTGMDILYLGRIFPKMASIMAKQELKFAPLLGQYMLFSGAVFIDRKNRHDAVKSFNQVGDAMKRKKLSLWIFPEGTRSKLPVPDLLPFKKGAFHLAVQAQVPLVPVVCENYHRLFDNRSRFEGGTIRIKVLEPIETKGLGKDDVNELTEKVRKAMLTALVEMDRERESFDISTASSSTAGERPSRVDPSASSVPANLAQGEMGLGGVAGLMAKIVGTGKGKDYVKRAQRQEDELRKKGTSGQQPDDYGLVSEAERAGRSTAVGDSAGAGSQQRRPAASQDDVEGSGVLVEAPQTK</sequence>
<dbReference type="OrthoDB" id="202234at2759"/>
<comment type="similarity">
    <text evidence="1 4">Belongs to the 1-acyl-sn-glycerol-3-phosphate acyltransferase family.</text>
</comment>
<comment type="catalytic activity">
    <reaction evidence="4">
        <text>a 1-acyl-sn-glycero-3-phosphate + an acyl-CoA = a 1,2-diacyl-sn-glycero-3-phosphate + CoA</text>
        <dbReference type="Rhea" id="RHEA:19709"/>
        <dbReference type="ChEBI" id="CHEBI:57287"/>
        <dbReference type="ChEBI" id="CHEBI:57970"/>
        <dbReference type="ChEBI" id="CHEBI:58342"/>
        <dbReference type="ChEBI" id="CHEBI:58608"/>
        <dbReference type="EC" id="2.3.1.51"/>
    </reaction>
</comment>
<evidence type="ECO:0000313" key="8">
    <source>
        <dbReference type="EMBL" id="PWN30378.1"/>
    </source>
</evidence>
<keyword evidence="4" id="KW-0443">Lipid metabolism</keyword>
<dbReference type="InterPro" id="IPR004552">
    <property type="entry name" value="AGP_acyltrans"/>
</dbReference>
<keyword evidence="4" id="KW-0594">Phospholipid biosynthesis</keyword>
<organism evidence="8 9">
    <name type="scientific">Jaminaea rosea</name>
    <dbReference type="NCBI Taxonomy" id="1569628"/>
    <lineage>
        <taxon>Eukaryota</taxon>
        <taxon>Fungi</taxon>
        <taxon>Dikarya</taxon>
        <taxon>Basidiomycota</taxon>
        <taxon>Ustilaginomycotina</taxon>
        <taxon>Exobasidiomycetes</taxon>
        <taxon>Microstromatales</taxon>
        <taxon>Microstromatales incertae sedis</taxon>
        <taxon>Jaminaea</taxon>
    </lineage>
</organism>
<evidence type="ECO:0000256" key="5">
    <source>
        <dbReference type="SAM" id="MobiDB-lite"/>
    </source>
</evidence>
<comment type="domain">
    <text evidence="4">The HXXXXD motif is essential for acyltransferase activity and may constitute the binding site for the phosphate moiety of the glycerol-3-phosphate.</text>
</comment>
<evidence type="ECO:0000256" key="2">
    <source>
        <dbReference type="ARBA" id="ARBA00022679"/>
    </source>
</evidence>
<evidence type="ECO:0000256" key="6">
    <source>
        <dbReference type="SAM" id="Phobius"/>
    </source>
</evidence>
<feature type="transmembrane region" description="Helical" evidence="6">
    <location>
        <begin position="43"/>
        <end position="67"/>
    </location>
</feature>
<dbReference type="SMART" id="SM00563">
    <property type="entry name" value="PlsC"/>
    <property type="match status" value="1"/>
</dbReference>
<keyword evidence="4" id="KW-0444">Lipid biosynthesis</keyword>
<protein>
    <recommendedName>
        <fullName evidence="4">1-acyl-sn-glycerol-3-phosphate acyltransferase</fullName>
        <ecNumber evidence="4">2.3.1.51</ecNumber>
    </recommendedName>
</protein>
<dbReference type="AlphaFoldDB" id="A0A316V050"/>
<evidence type="ECO:0000256" key="4">
    <source>
        <dbReference type="RuleBase" id="RU361267"/>
    </source>
</evidence>
<keyword evidence="9" id="KW-1185">Reference proteome</keyword>
<dbReference type="EC" id="2.3.1.51" evidence="4"/>
<name>A0A316V050_9BASI</name>
<feature type="compositionally biased region" description="Polar residues" evidence="5">
    <location>
        <begin position="283"/>
        <end position="292"/>
    </location>
</feature>
<evidence type="ECO:0000256" key="3">
    <source>
        <dbReference type="ARBA" id="ARBA00023315"/>
    </source>
</evidence>
<dbReference type="NCBIfam" id="TIGR00530">
    <property type="entry name" value="AGP_acyltrn"/>
    <property type="match status" value="1"/>
</dbReference>
<feature type="domain" description="Phospholipid/glycerol acyltransferase" evidence="7">
    <location>
        <begin position="107"/>
        <end position="224"/>
    </location>
</feature>
<dbReference type="GO" id="GO:0003841">
    <property type="term" value="F:1-acylglycerol-3-phosphate O-acyltransferase activity"/>
    <property type="evidence" value="ECO:0007669"/>
    <property type="project" value="UniProtKB-UniRule"/>
</dbReference>
<dbReference type="CDD" id="cd07989">
    <property type="entry name" value="LPLAT_AGPAT-like"/>
    <property type="match status" value="1"/>
</dbReference>
<dbReference type="Pfam" id="PF01553">
    <property type="entry name" value="Acyltransferase"/>
    <property type="match status" value="1"/>
</dbReference>
<dbReference type="InterPro" id="IPR002123">
    <property type="entry name" value="Plipid/glycerol_acylTrfase"/>
</dbReference>
<keyword evidence="6" id="KW-0472">Membrane</keyword>
<feature type="region of interest" description="Disordered" evidence="5">
    <location>
        <begin position="280"/>
        <end position="307"/>
    </location>
</feature>
<reference evidence="8 9" key="1">
    <citation type="journal article" date="2018" name="Mol. Biol. Evol.">
        <title>Broad Genomic Sampling Reveals a Smut Pathogenic Ancestry of the Fungal Clade Ustilaginomycotina.</title>
        <authorList>
            <person name="Kijpornyongpan T."/>
            <person name="Mondo S.J."/>
            <person name="Barry K."/>
            <person name="Sandor L."/>
            <person name="Lee J."/>
            <person name="Lipzen A."/>
            <person name="Pangilinan J."/>
            <person name="LaButti K."/>
            <person name="Hainaut M."/>
            <person name="Henrissat B."/>
            <person name="Grigoriev I.V."/>
            <person name="Spatafora J.W."/>
            <person name="Aime M.C."/>
        </authorList>
    </citation>
    <scope>NUCLEOTIDE SEQUENCE [LARGE SCALE GENOMIC DNA]</scope>
    <source>
        <strain evidence="8 9">MCA 5214</strain>
    </source>
</reference>
<dbReference type="EMBL" id="KZ819662">
    <property type="protein sequence ID" value="PWN30378.1"/>
    <property type="molecule type" value="Genomic_DNA"/>
</dbReference>
<dbReference type="GO" id="GO:0006654">
    <property type="term" value="P:phosphatidic acid biosynthetic process"/>
    <property type="evidence" value="ECO:0007669"/>
    <property type="project" value="TreeGrafter"/>
</dbReference>
<keyword evidence="4" id="KW-1208">Phospholipid metabolism</keyword>
<dbReference type="PANTHER" id="PTHR10434:SF11">
    <property type="entry name" value="1-ACYL-SN-GLYCEROL-3-PHOSPHATE ACYLTRANSFERASE"/>
    <property type="match status" value="1"/>
</dbReference>
<dbReference type="GO" id="GO:0005783">
    <property type="term" value="C:endoplasmic reticulum"/>
    <property type="evidence" value="ECO:0007669"/>
    <property type="project" value="TreeGrafter"/>
</dbReference>